<sequence length="818" mass="91455">MAAEAATMAAEQQLNGLDEQHNGCEFDPNAVTDEDDLKKLRPPDIDADVRDMERRRRVEVMMSSRTFRDDLERIVDQQLREGGAAGLFALQQHISDLTGMGTHRGLSGGGGGGARCVIPINDIKGVDFPSYVKGEKIIRCKLAALYRLVDLFGWSQSIYNHITVRVSQEQEHFLLNPFGLLYSEVTASSLIKVDMQGNVVDPGTTNFGVNIAGFVLHSAIHAARPDAKCVVHIHHPACVAVSALKCGFLPVSQESVLIGEVSYHDYYGILVDPEERESIARNLGPLNKVMFLRNHGLVILGETIEEAFFRACNTVLACESQIRMMPVGLDNLILISDDAKRRSQEVAKRANEFARAGRNNVQLTGVEGEQPESEEAKEKPRTREVKWRQGDMEFEAYMRMLDNSGYRSGYPYRVHSVRTEMPRQKHDVEVPPAVSSFGYMIEEDELYKNSPLRKLLDGRRTLDKNRWINSPNVYQKVEVVEQGTQDPKKITKWVPDGSPTHSSTPFKLEIAHQFVPMGTTSKEFKQKQKQIKENRRQGGISAGPQSHILEGVSWDEAQKLQDANTSGTGDHVVVVGAASKGIIQRDFQHHAMVYRTPYAKNPFDSVSDQEIEEYKRQVEMSQKGISEDHEVSYSTTEAPTMEPLVAESVLLSSSGEPVRPEQKSPTSPRPLSDDEASPRVVEVAVKHVPQEDHAQRQLLPADDTTGAESPEPFAERSKSARLPRDGSGDAWDMFKRRSWSLGRDKRKHHNKGAEVNGDEIDNPQSQVSQSSRDESSARDMSTEDSPSKSKDKKKKKGLRTPSFLKKKSKEKKKPTPEV</sequence>
<dbReference type="PANTHER" id="PTHR10672:SF3">
    <property type="entry name" value="PROTEIN HU-LI TAI SHAO"/>
    <property type="match status" value="1"/>
</dbReference>
<feature type="compositionally biased region" description="Basic and acidic residues" evidence="2">
    <location>
        <begin position="684"/>
        <end position="695"/>
    </location>
</feature>
<dbReference type="GO" id="GO:0005886">
    <property type="term" value="C:plasma membrane"/>
    <property type="evidence" value="ECO:0007669"/>
    <property type="project" value="UniProtKB-SubCell"/>
</dbReference>
<dbReference type="Proteomes" id="UP000820818">
    <property type="component" value="Linkage Group LG1"/>
</dbReference>
<keyword evidence="5" id="KW-1185">Reference proteome</keyword>
<feature type="compositionally biased region" description="Basic residues" evidence="2">
    <location>
        <begin position="790"/>
        <end position="812"/>
    </location>
</feature>
<feature type="compositionally biased region" description="Basic and acidic residues" evidence="2">
    <location>
        <begin position="771"/>
        <end position="789"/>
    </location>
</feature>
<feature type="compositionally biased region" description="Basic and acidic residues" evidence="2">
    <location>
        <begin position="374"/>
        <end position="384"/>
    </location>
</feature>
<protein>
    <submittedName>
        <fullName evidence="4">Hu li tai shao-like protein</fullName>
    </submittedName>
</protein>
<dbReference type="InterPro" id="IPR001303">
    <property type="entry name" value="Aldolase_II/adducin_N"/>
</dbReference>
<dbReference type="FunFam" id="3.40.225.10:FF:000031">
    <property type="entry name" value="Hu li tai shao-like protein"/>
    <property type="match status" value="1"/>
</dbReference>
<dbReference type="InterPro" id="IPR036409">
    <property type="entry name" value="Aldolase_II/adducin_N_sf"/>
</dbReference>
<evidence type="ECO:0000256" key="1">
    <source>
        <dbReference type="ARBA" id="ARBA00006274"/>
    </source>
</evidence>
<dbReference type="Pfam" id="PF00596">
    <property type="entry name" value="Aldolase_II"/>
    <property type="match status" value="1"/>
</dbReference>
<comment type="similarity">
    <text evidence="1">Belongs to the aldolase class II family. Adducin subfamily.</text>
</comment>
<dbReference type="GO" id="GO:0014069">
    <property type="term" value="C:postsynaptic density"/>
    <property type="evidence" value="ECO:0007669"/>
    <property type="project" value="TreeGrafter"/>
</dbReference>
<evidence type="ECO:0000313" key="4">
    <source>
        <dbReference type="EMBL" id="KAI9565524.1"/>
    </source>
</evidence>
<evidence type="ECO:0000313" key="5">
    <source>
        <dbReference type="Proteomes" id="UP000820818"/>
    </source>
</evidence>
<dbReference type="InterPro" id="IPR051017">
    <property type="entry name" value="Aldolase-II_Adducin_sf"/>
</dbReference>
<evidence type="ECO:0000259" key="3">
    <source>
        <dbReference type="SMART" id="SM01007"/>
    </source>
</evidence>
<proteinExistence type="inferred from homology"/>
<dbReference type="AlphaFoldDB" id="A0AAD5L5A5"/>
<accession>A0AAD5L5A5</accession>
<comment type="caution">
    <text evidence="4">The sequence shown here is derived from an EMBL/GenBank/DDBJ whole genome shotgun (WGS) entry which is preliminary data.</text>
</comment>
<organism evidence="4 5">
    <name type="scientific">Daphnia sinensis</name>
    <dbReference type="NCBI Taxonomy" id="1820382"/>
    <lineage>
        <taxon>Eukaryota</taxon>
        <taxon>Metazoa</taxon>
        <taxon>Ecdysozoa</taxon>
        <taxon>Arthropoda</taxon>
        <taxon>Crustacea</taxon>
        <taxon>Branchiopoda</taxon>
        <taxon>Diplostraca</taxon>
        <taxon>Cladocera</taxon>
        <taxon>Anomopoda</taxon>
        <taxon>Daphniidae</taxon>
        <taxon>Daphnia</taxon>
        <taxon>Daphnia similis group</taxon>
    </lineage>
</organism>
<name>A0AAD5L5A5_9CRUS</name>
<feature type="region of interest" description="Disordered" evidence="2">
    <location>
        <begin position="1"/>
        <end position="43"/>
    </location>
</feature>
<evidence type="ECO:0000256" key="2">
    <source>
        <dbReference type="SAM" id="MobiDB-lite"/>
    </source>
</evidence>
<feature type="compositionally biased region" description="Low complexity" evidence="2">
    <location>
        <begin position="1"/>
        <end position="11"/>
    </location>
</feature>
<dbReference type="EMBL" id="WJBH02000001">
    <property type="protein sequence ID" value="KAI9565524.1"/>
    <property type="molecule type" value="Genomic_DNA"/>
</dbReference>
<dbReference type="SMART" id="SM01007">
    <property type="entry name" value="Aldolase_II"/>
    <property type="match status" value="1"/>
</dbReference>
<dbReference type="NCBIfam" id="NF005451">
    <property type="entry name" value="PRK07044.1"/>
    <property type="match status" value="1"/>
</dbReference>
<dbReference type="GO" id="GO:0005856">
    <property type="term" value="C:cytoskeleton"/>
    <property type="evidence" value="ECO:0007669"/>
    <property type="project" value="TreeGrafter"/>
</dbReference>
<gene>
    <name evidence="4" type="ORF">GHT06_009316</name>
</gene>
<feature type="domain" description="Class II aldolase/adducin N-terminal" evidence="3">
    <location>
        <begin position="140"/>
        <end position="322"/>
    </location>
</feature>
<reference evidence="4 5" key="1">
    <citation type="submission" date="2022-05" db="EMBL/GenBank/DDBJ databases">
        <title>A multi-omics perspective on studying reproductive biology in Daphnia sinensis.</title>
        <authorList>
            <person name="Jia J."/>
        </authorList>
    </citation>
    <scope>NUCLEOTIDE SEQUENCE [LARGE SCALE GENOMIC DNA]</scope>
    <source>
        <strain evidence="4 5">WSL</strain>
    </source>
</reference>
<dbReference type="Gene3D" id="3.40.225.10">
    <property type="entry name" value="Class II aldolase/adducin N-terminal domain"/>
    <property type="match status" value="1"/>
</dbReference>
<dbReference type="GO" id="GO:0051015">
    <property type="term" value="F:actin filament binding"/>
    <property type="evidence" value="ECO:0007669"/>
    <property type="project" value="TreeGrafter"/>
</dbReference>
<feature type="region of interest" description="Disordered" evidence="2">
    <location>
        <begin position="362"/>
        <end position="384"/>
    </location>
</feature>
<dbReference type="SUPFAM" id="SSF53639">
    <property type="entry name" value="AraD/HMP-PK domain-like"/>
    <property type="match status" value="1"/>
</dbReference>
<feature type="region of interest" description="Disordered" evidence="2">
    <location>
        <begin position="619"/>
        <end position="818"/>
    </location>
</feature>
<dbReference type="PANTHER" id="PTHR10672">
    <property type="entry name" value="ADDUCIN"/>
    <property type="match status" value="1"/>
</dbReference>
<feature type="compositionally biased region" description="Basic and acidic residues" evidence="2">
    <location>
        <begin position="713"/>
        <end position="735"/>
    </location>
</feature>